<dbReference type="Proteomes" id="UP001301958">
    <property type="component" value="Unassembled WGS sequence"/>
</dbReference>
<dbReference type="PANTHER" id="PTHR14303">
    <property type="entry name" value="DNA POLYMERASE DELTA SUBUNIT 4"/>
    <property type="match status" value="1"/>
</dbReference>
<name>A0AAN7BSU7_9PEZI</name>
<feature type="compositionally biased region" description="Basic and acidic residues" evidence="1">
    <location>
        <begin position="34"/>
        <end position="43"/>
    </location>
</feature>
<keyword evidence="3" id="KW-1185">Reference proteome</keyword>
<dbReference type="Pfam" id="PF04081">
    <property type="entry name" value="DNA_pol_delta_4"/>
    <property type="match status" value="1"/>
</dbReference>
<dbReference type="AlphaFoldDB" id="A0AAN7BSU7"/>
<dbReference type="GO" id="GO:0006261">
    <property type="term" value="P:DNA-templated DNA replication"/>
    <property type="evidence" value="ECO:0007669"/>
    <property type="project" value="TreeGrafter"/>
</dbReference>
<protein>
    <submittedName>
        <fullName evidence="2">DNA polymerase delta subunit 4</fullName>
    </submittedName>
</protein>
<dbReference type="GO" id="GO:0000731">
    <property type="term" value="P:DNA synthesis involved in DNA repair"/>
    <property type="evidence" value="ECO:0007669"/>
    <property type="project" value="InterPro"/>
</dbReference>
<gene>
    <name evidence="2" type="ORF">QBC38DRAFT_473710</name>
</gene>
<dbReference type="EMBL" id="MU865313">
    <property type="protein sequence ID" value="KAK4228899.1"/>
    <property type="molecule type" value="Genomic_DNA"/>
</dbReference>
<accession>A0AAN7BSU7</accession>
<evidence type="ECO:0000256" key="1">
    <source>
        <dbReference type="SAM" id="MobiDB-lite"/>
    </source>
</evidence>
<feature type="compositionally biased region" description="Low complexity" evidence="1">
    <location>
        <begin position="8"/>
        <end position="17"/>
    </location>
</feature>
<organism evidence="2 3">
    <name type="scientific">Podospora fimiseda</name>
    <dbReference type="NCBI Taxonomy" id="252190"/>
    <lineage>
        <taxon>Eukaryota</taxon>
        <taxon>Fungi</taxon>
        <taxon>Dikarya</taxon>
        <taxon>Ascomycota</taxon>
        <taxon>Pezizomycotina</taxon>
        <taxon>Sordariomycetes</taxon>
        <taxon>Sordariomycetidae</taxon>
        <taxon>Sordariales</taxon>
        <taxon>Podosporaceae</taxon>
        <taxon>Podospora</taxon>
    </lineage>
</organism>
<comment type="caution">
    <text evidence="2">The sequence shown here is derived from an EMBL/GenBank/DDBJ whole genome shotgun (WGS) entry which is preliminary data.</text>
</comment>
<sequence>MAPRRSTRAATAAASAAGKPQQQKISFKNRVTKSIKEEQEGKKKVYKSPARAKEWKPVDVTSDSETSVKVEVEQLSLAPAVPVSEEEQQAKKITEAAIKKYWKGIEDSRGAKEVHRKHGEGLEVGEKVLRYFDVSSQYGPCVGIARIKRWHRANKLGLKPPIEVLAVLVKEGEDGLTKKGWERAHMDELLSSTAVGSV</sequence>
<dbReference type="GO" id="GO:0043625">
    <property type="term" value="C:delta DNA polymerase complex"/>
    <property type="evidence" value="ECO:0007669"/>
    <property type="project" value="TreeGrafter"/>
</dbReference>
<evidence type="ECO:0000313" key="3">
    <source>
        <dbReference type="Proteomes" id="UP001301958"/>
    </source>
</evidence>
<reference evidence="2" key="1">
    <citation type="journal article" date="2023" name="Mol. Phylogenet. Evol.">
        <title>Genome-scale phylogeny and comparative genomics of the fungal order Sordariales.</title>
        <authorList>
            <person name="Hensen N."/>
            <person name="Bonometti L."/>
            <person name="Westerberg I."/>
            <person name="Brannstrom I.O."/>
            <person name="Guillou S."/>
            <person name="Cros-Aarteil S."/>
            <person name="Calhoun S."/>
            <person name="Haridas S."/>
            <person name="Kuo A."/>
            <person name="Mondo S."/>
            <person name="Pangilinan J."/>
            <person name="Riley R."/>
            <person name="LaButti K."/>
            <person name="Andreopoulos B."/>
            <person name="Lipzen A."/>
            <person name="Chen C."/>
            <person name="Yan M."/>
            <person name="Daum C."/>
            <person name="Ng V."/>
            <person name="Clum A."/>
            <person name="Steindorff A."/>
            <person name="Ohm R.A."/>
            <person name="Martin F."/>
            <person name="Silar P."/>
            <person name="Natvig D.O."/>
            <person name="Lalanne C."/>
            <person name="Gautier V."/>
            <person name="Ament-Velasquez S.L."/>
            <person name="Kruys A."/>
            <person name="Hutchinson M.I."/>
            <person name="Powell A.J."/>
            <person name="Barry K."/>
            <person name="Miller A.N."/>
            <person name="Grigoriev I.V."/>
            <person name="Debuchy R."/>
            <person name="Gladieux P."/>
            <person name="Hiltunen Thoren M."/>
            <person name="Johannesson H."/>
        </authorList>
    </citation>
    <scope>NUCLEOTIDE SEQUENCE</scope>
    <source>
        <strain evidence="2">CBS 990.96</strain>
    </source>
</reference>
<dbReference type="GO" id="GO:0003887">
    <property type="term" value="F:DNA-directed DNA polymerase activity"/>
    <property type="evidence" value="ECO:0007669"/>
    <property type="project" value="TreeGrafter"/>
</dbReference>
<evidence type="ECO:0000313" key="2">
    <source>
        <dbReference type="EMBL" id="KAK4228899.1"/>
    </source>
</evidence>
<dbReference type="PANTHER" id="PTHR14303:SF0">
    <property type="entry name" value="DNA POLYMERASE DELTA SUBUNIT 4"/>
    <property type="match status" value="1"/>
</dbReference>
<reference evidence="2" key="2">
    <citation type="submission" date="2023-05" db="EMBL/GenBank/DDBJ databases">
        <authorList>
            <consortium name="Lawrence Berkeley National Laboratory"/>
            <person name="Steindorff A."/>
            <person name="Hensen N."/>
            <person name="Bonometti L."/>
            <person name="Westerberg I."/>
            <person name="Brannstrom I.O."/>
            <person name="Guillou S."/>
            <person name="Cros-Aarteil S."/>
            <person name="Calhoun S."/>
            <person name="Haridas S."/>
            <person name="Kuo A."/>
            <person name="Mondo S."/>
            <person name="Pangilinan J."/>
            <person name="Riley R."/>
            <person name="Labutti K."/>
            <person name="Andreopoulos B."/>
            <person name="Lipzen A."/>
            <person name="Chen C."/>
            <person name="Yanf M."/>
            <person name="Daum C."/>
            <person name="Ng V."/>
            <person name="Clum A."/>
            <person name="Ohm R."/>
            <person name="Martin F."/>
            <person name="Silar P."/>
            <person name="Natvig D."/>
            <person name="Lalanne C."/>
            <person name="Gautier V."/>
            <person name="Ament-Velasquez S.L."/>
            <person name="Kruys A."/>
            <person name="Hutchinson M.I."/>
            <person name="Powell A.J."/>
            <person name="Barry K."/>
            <person name="Miller A.N."/>
            <person name="Grigoriev I.V."/>
            <person name="Debuchy R."/>
            <person name="Gladieux P."/>
            <person name="Thoren M.H."/>
            <person name="Johannesson H."/>
        </authorList>
    </citation>
    <scope>NUCLEOTIDE SEQUENCE</scope>
    <source>
        <strain evidence="2">CBS 990.96</strain>
    </source>
</reference>
<feature type="region of interest" description="Disordered" evidence="1">
    <location>
        <begin position="1"/>
        <end position="60"/>
    </location>
</feature>
<proteinExistence type="predicted"/>
<dbReference type="InterPro" id="IPR007218">
    <property type="entry name" value="DNA_pol_delta_4"/>
</dbReference>